<dbReference type="Proteomes" id="UP000724874">
    <property type="component" value="Unassembled WGS sequence"/>
</dbReference>
<comment type="caution">
    <text evidence="1">The sequence shown here is derived from an EMBL/GenBank/DDBJ whole genome shotgun (WGS) entry which is preliminary data.</text>
</comment>
<dbReference type="OrthoDB" id="3261690at2759"/>
<sequence length="218" mass="25263">MELYHLIKICRHHVCLFDLKDALPPANSGQRFQSPFTVPVHKVPNLCLAKWNVHHIIRIFFPALYSEERKPHLSQDEQRKFYEFGLRPAIQRIDPAQMAEWPVMYDDKMFCARGQSRTFSMQTKVTIDWMSQYLGEYIRDALESNGLDWGMGLVFLHQIRGIKNATTHSHTDAAAEESLVKFLKKNLLISPEADGYDELLQSGKWWIDVGVEVASDQE</sequence>
<accession>A0A9P5N729</accession>
<organism evidence="1 2">
    <name type="scientific">Gymnopilus junonius</name>
    <name type="common">Spectacular rustgill mushroom</name>
    <name type="synonym">Gymnopilus spectabilis subsp. junonius</name>
    <dbReference type="NCBI Taxonomy" id="109634"/>
    <lineage>
        <taxon>Eukaryota</taxon>
        <taxon>Fungi</taxon>
        <taxon>Dikarya</taxon>
        <taxon>Basidiomycota</taxon>
        <taxon>Agaricomycotina</taxon>
        <taxon>Agaricomycetes</taxon>
        <taxon>Agaricomycetidae</taxon>
        <taxon>Agaricales</taxon>
        <taxon>Agaricineae</taxon>
        <taxon>Hymenogastraceae</taxon>
        <taxon>Gymnopilus</taxon>
    </lineage>
</organism>
<gene>
    <name evidence="1" type="ORF">CPB84DRAFT_1857949</name>
</gene>
<name>A0A9P5N729_GYMJU</name>
<evidence type="ECO:0000313" key="1">
    <source>
        <dbReference type="EMBL" id="KAF8868355.1"/>
    </source>
</evidence>
<dbReference type="EMBL" id="JADNYJ010000683">
    <property type="protein sequence ID" value="KAF8868355.1"/>
    <property type="molecule type" value="Genomic_DNA"/>
</dbReference>
<protein>
    <submittedName>
        <fullName evidence="1">Uncharacterized protein</fullName>
    </submittedName>
</protein>
<proteinExistence type="predicted"/>
<dbReference type="AlphaFoldDB" id="A0A9P5N729"/>
<reference evidence="1" key="1">
    <citation type="submission" date="2020-11" db="EMBL/GenBank/DDBJ databases">
        <authorList>
            <consortium name="DOE Joint Genome Institute"/>
            <person name="Ahrendt S."/>
            <person name="Riley R."/>
            <person name="Andreopoulos W."/>
            <person name="LaButti K."/>
            <person name="Pangilinan J."/>
            <person name="Ruiz-duenas F.J."/>
            <person name="Barrasa J.M."/>
            <person name="Sanchez-Garcia M."/>
            <person name="Camarero S."/>
            <person name="Miyauchi S."/>
            <person name="Serrano A."/>
            <person name="Linde D."/>
            <person name="Babiker R."/>
            <person name="Drula E."/>
            <person name="Ayuso-Fernandez I."/>
            <person name="Pacheco R."/>
            <person name="Padilla G."/>
            <person name="Ferreira P."/>
            <person name="Barriuso J."/>
            <person name="Kellner H."/>
            <person name="Castanera R."/>
            <person name="Alfaro M."/>
            <person name="Ramirez L."/>
            <person name="Pisabarro A.G."/>
            <person name="Kuo A."/>
            <person name="Tritt A."/>
            <person name="Lipzen A."/>
            <person name="He G."/>
            <person name="Yan M."/>
            <person name="Ng V."/>
            <person name="Cullen D."/>
            <person name="Martin F."/>
            <person name="Rosso M.-N."/>
            <person name="Henrissat B."/>
            <person name="Hibbett D."/>
            <person name="Martinez A.T."/>
            <person name="Grigoriev I.V."/>
        </authorList>
    </citation>
    <scope>NUCLEOTIDE SEQUENCE</scope>
    <source>
        <strain evidence="1">AH 44721</strain>
    </source>
</reference>
<evidence type="ECO:0000313" key="2">
    <source>
        <dbReference type="Proteomes" id="UP000724874"/>
    </source>
</evidence>
<keyword evidence="2" id="KW-1185">Reference proteome</keyword>